<evidence type="ECO:0000256" key="5">
    <source>
        <dbReference type="ARBA" id="ARBA00037673"/>
    </source>
</evidence>
<evidence type="ECO:0000256" key="6">
    <source>
        <dbReference type="ARBA" id="ARBA00040755"/>
    </source>
</evidence>
<dbReference type="Pfam" id="PF04832">
    <property type="entry name" value="SOUL"/>
    <property type="match status" value="1"/>
</dbReference>
<evidence type="ECO:0000256" key="7">
    <source>
        <dbReference type="SAM" id="SignalP"/>
    </source>
</evidence>
<proteinExistence type="inferred from homology"/>
<dbReference type="InterPro" id="IPR011256">
    <property type="entry name" value="Reg_factor_effector_dom_sf"/>
</dbReference>
<dbReference type="PANTHER" id="PTHR11220">
    <property type="entry name" value="HEME-BINDING PROTEIN-RELATED"/>
    <property type="match status" value="1"/>
</dbReference>
<dbReference type="FunFam" id="3.20.80.10:FF:000003">
    <property type="entry name" value="Heme-binding protein 1"/>
    <property type="match status" value="1"/>
</dbReference>
<feature type="signal peptide" evidence="7">
    <location>
        <begin position="1"/>
        <end position="24"/>
    </location>
</feature>
<protein>
    <recommendedName>
        <fullName evidence="6">Heme-binding protein 1</fullName>
    </recommendedName>
</protein>
<comment type="subcellular location">
    <subcellularLocation>
        <location evidence="1">Cytoplasm</location>
    </subcellularLocation>
</comment>
<comment type="similarity">
    <text evidence="2">Belongs to the HEBP family.</text>
</comment>
<keyword evidence="7" id="KW-0732">Signal</keyword>
<dbReference type="InterPro" id="IPR006917">
    <property type="entry name" value="SOUL_heme-bd"/>
</dbReference>
<organism evidence="8 9">
    <name type="scientific">Megalops atlanticus</name>
    <name type="common">Tarpon</name>
    <name type="synonym">Clupea gigantea</name>
    <dbReference type="NCBI Taxonomy" id="7932"/>
    <lineage>
        <taxon>Eukaryota</taxon>
        <taxon>Metazoa</taxon>
        <taxon>Chordata</taxon>
        <taxon>Craniata</taxon>
        <taxon>Vertebrata</taxon>
        <taxon>Euteleostomi</taxon>
        <taxon>Actinopterygii</taxon>
        <taxon>Neopterygii</taxon>
        <taxon>Teleostei</taxon>
        <taxon>Elopiformes</taxon>
        <taxon>Megalopidae</taxon>
        <taxon>Megalops</taxon>
    </lineage>
</organism>
<evidence type="ECO:0000313" key="8">
    <source>
        <dbReference type="EMBL" id="KAG7491301.1"/>
    </source>
</evidence>
<comment type="function">
    <text evidence="5">May bind free porphyrinogens that may be present in the cell and thus facilitate removal of these potentially toxic compound. Binds with a high affinity to one molecule of heme or porphyrins. It binds metalloporphyrins, free porphyrins and N-methylprotoporphyrin with similar affinities.</text>
</comment>
<reference evidence="8" key="1">
    <citation type="submission" date="2021-01" db="EMBL/GenBank/DDBJ databases">
        <authorList>
            <person name="Zahm M."/>
            <person name="Roques C."/>
            <person name="Cabau C."/>
            <person name="Klopp C."/>
            <person name="Donnadieu C."/>
            <person name="Jouanno E."/>
            <person name="Lampietro C."/>
            <person name="Louis A."/>
            <person name="Herpin A."/>
            <person name="Echchiki A."/>
            <person name="Berthelot C."/>
            <person name="Parey E."/>
            <person name="Roest-Crollius H."/>
            <person name="Braasch I."/>
            <person name="Postlethwait J."/>
            <person name="Bobe J."/>
            <person name="Montfort J."/>
            <person name="Bouchez O."/>
            <person name="Begum T."/>
            <person name="Mejri S."/>
            <person name="Adams A."/>
            <person name="Chen W.-J."/>
            <person name="Guiguen Y."/>
        </authorList>
    </citation>
    <scope>NUCLEOTIDE SEQUENCE</scope>
    <source>
        <strain evidence="8">YG-15Mar2019-1</strain>
        <tissue evidence="8">Brain</tissue>
    </source>
</reference>
<dbReference type="OrthoDB" id="6424451at2759"/>
<evidence type="ECO:0000256" key="3">
    <source>
        <dbReference type="ARBA" id="ARBA00011245"/>
    </source>
</evidence>
<accession>A0A9D3QGM5</accession>
<dbReference type="PANTHER" id="PTHR11220:SF1">
    <property type="entry name" value="HEME-BINDING PROTEIN 2"/>
    <property type="match status" value="1"/>
</dbReference>
<sequence>MDNHCRTMLCTAGLVFLLTVAAEAGVGPGNSSSLCPEAKECLQFDTICKTSGYEVRHYGPSRWVSTDAEALFMEVGTTVAFRRLFSYITGANSDGAIIDMTAPVLVKIPAEKRLKPTVYTLSFLLPSAYQENPPIPTNEKVYFTDMPDMTVYVRSYGGWMLSLTSRLHSHLLKKDLNSVQASYNSTYHYGAGYNSPRRLFHRHNELHHRHTKELVEKIRPPEEMVSASVRWSVFAQTRLALFLMDTCVHPRWSDHITA</sequence>
<evidence type="ECO:0000313" key="9">
    <source>
        <dbReference type="Proteomes" id="UP001046870"/>
    </source>
</evidence>
<dbReference type="EMBL" id="JAFDVH010000001">
    <property type="protein sequence ID" value="KAG7491301.1"/>
    <property type="molecule type" value="Genomic_DNA"/>
</dbReference>
<comment type="subunit">
    <text evidence="3">Monomer.</text>
</comment>
<dbReference type="SUPFAM" id="SSF55136">
    <property type="entry name" value="Probable bacterial effector-binding domain"/>
    <property type="match status" value="1"/>
</dbReference>
<keyword evidence="9" id="KW-1185">Reference proteome</keyword>
<evidence type="ECO:0000256" key="2">
    <source>
        <dbReference type="ARBA" id="ARBA00009817"/>
    </source>
</evidence>
<evidence type="ECO:0000256" key="1">
    <source>
        <dbReference type="ARBA" id="ARBA00004496"/>
    </source>
</evidence>
<dbReference type="Proteomes" id="UP001046870">
    <property type="component" value="Chromosome 1"/>
</dbReference>
<feature type="chain" id="PRO_5038800740" description="Heme-binding protein 1" evidence="7">
    <location>
        <begin position="25"/>
        <end position="258"/>
    </location>
</feature>
<dbReference type="GO" id="GO:0005737">
    <property type="term" value="C:cytoplasm"/>
    <property type="evidence" value="ECO:0007669"/>
    <property type="project" value="UniProtKB-SubCell"/>
</dbReference>
<dbReference type="AlphaFoldDB" id="A0A9D3QGM5"/>
<evidence type="ECO:0000256" key="4">
    <source>
        <dbReference type="ARBA" id="ARBA00022490"/>
    </source>
</evidence>
<name>A0A9D3QGM5_MEGAT</name>
<gene>
    <name evidence="8" type="ORF">MATL_G00002050</name>
</gene>
<comment type="caution">
    <text evidence="8">The sequence shown here is derived from an EMBL/GenBank/DDBJ whole genome shotgun (WGS) entry which is preliminary data.</text>
</comment>
<dbReference type="GO" id="GO:0020037">
    <property type="term" value="F:heme binding"/>
    <property type="evidence" value="ECO:0007669"/>
    <property type="project" value="TreeGrafter"/>
</dbReference>
<dbReference type="Gene3D" id="3.20.80.10">
    <property type="entry name" value="Regulatory factor, effector binding domain"/>
    <property type="match status" value="1"/>
</dbReference>
<keyword evidence="4" id="KW-0963">Cytoplasm</keyword>